<dbReference type="EMBL" id="MKGL01000855">
    <property type="protein sequence ID" value="RNE95460.1"/>
    <property type="molecule type" value="Genomic_DNA"/>
</dbReference>
<dbReference type="Proteomes" id="UP000283634">
    <property type="component" value="Unassembled WGS sequence"/>
</dbReference>
<name>A0A422MQJ8_TRYRA</name>
<gene>
    <name evidence="1" type="ORF">TraAM80_10212</name>
</gene>
<proteinExistence type="predicted"/>
<dbReference type="AlphaFoldDB" id="A0A422MQJ8"/>
<evidence type="ECO:0000313" key="1">
    <source>
        <dbReference type="EMBL" id="RNE95460.1"/>
    </source>
</evidence>
<keyword evidence="2" id="KW-1185">Reference proteome</keyword>
<accession>A0A422MQJ8</accession>
<organism evidence="1 2">
    <name type="scientific">Trypanosoma rangeli</name>
    <dbReference type="NCBI Taxonomy" id="5698"/>
    <lineage>
        <taxon>Eukaryota</taxon>
        <taxon>Discoba</taxon>
        <taxon>Euglenozoa</taxon>
        <taxon>Kinetoplastea</taxon>
        <taxon>Metakinetoplastina</taxon>
        <taxon>Trypanosomatida</taxon>
        <taxon>Trypanosomatidae</taxon>
        <taxon>Trypanosoma</taxon>
        <taxon>Herpetosoma</taxon>
    </lineage>
</organism>
<dbReference type="RefSeq" id="XP_029233278.1">
    <property type="nucleotide sequence ID" value="XM_029386850.1"/>
</dbReference>
<sequence length="170" mass="18873">MKHAGPRSCKWFWRRPLRHVTNPKRLRQRPGGRCEKVLLSATLLFILTCGGRCRMRRHLAAIGAYCASWRRNAGLLWRSSLALGPARCSVLTARTGIRLLCWPPMSVRKVHASCLLLGILNALRPRGILNFGVAAEPERLVWPPYRAGAPRRAGGNIYCGEPPAAVSSSQ</sequence>
<comment type="caution">
    <text evidence="1">The sequence shown here is derived from an EMBL/GenBank/DDBJ whole genome shotgun (WGS) entry which is preliminary data.</text>
</comment>
<dbReference type="GeneID" id="40334145"/>
<evidence type="ECO:0000313" key="2">
    <source>
        <dbReference type="Proteomes" id="UP000283634"/>
    </source>
</evidence>
<reference evidence="1 2" key="1">
    <citation type="journal article" date="2018" name="BMC Genomics">
        <title>Genomic comparison of Trypanosoma conorhini and Trypanosoma rangeli to Trypanosoma cruzi strains of high and low virulence.</title>
        <authorList>
            <person name="Bradwell K.R."/>
            <person name="Koparde V.N."/>
            <person name="Matveyev A.V."/>
            <person name="Serrano M.G."/>
            <person name="Alves J.M."/>
            <person name="Parikh H."/>
            <person name="Huang B."/>
            <person name="Lee V."/>
            <person name="Espinosa-Alvarez O."/>
            <person name="Ortiz P.A."/>
            <person name="Costa-Martins A.G."/>
            <person name="Teixeira M.M."/>
            <person name="Buck G.A."/>
        </authorList>
    </citation>
    <scope>NUCLEOTIDE SEQUENCE [LARGE SCALE GENOMIC DNA]</scope>
    <source>
        <strain evidence="1 2">AM80</strain>
    </source>
</reference>
<protein>
    <submittedName>
        <fullName evidence="1">Uncharacterized protein</fullName>
    </submittedName>
</protein>